<dbReference type="CDD" id="cd02570">
    <property type="entry name" value="PseudoU_synth_EcTruA"/>
    <property type="match status" value="1"/>
</dbReference>
<evidence type="ECO:0000256" key="1">
    <source>
        <dbReference type="ARBA" id="ARBA00009375"/>
    </source>
</evidence>
<dbReference type="InterPro" id="IPR020103">
    <property type="entry name" value="PsdUridine_synth_cat_dom_sf"/>
</dbReference>
<accession>A0A511V7P4</accession>
<evidence type="ECO:0000256" key="2">
    <source>
        <dbReference type="ARBA" id="ARBA00022694"/>
    </source>
</evidence>
<dbReference type="FunFam" id="3.30.70.580:FF:000001">
    <property type="entry name" value="tRNA pseudouridine synthase A"/>
    <property type="match status" value="1"/>
</dbReference>
<comment type="catalytic activity">
    <reaction evidence="4 7">
        <text>uridine(38/39/40) in tRNA = pseudouridine(38/39/40) in tRNA</text>
        <dbReference type="Rhea" id="RHEA:22376"/>
        <dbReference type="Rhea" id="RHEA-COMP:10085"/>
        <dbReference type="Rhea" id="RHEA-COMP:10087"/>
        <dbReference type="ChEBI" id="CHEBI:65314"/>
        <dbReference type="ChEBI" id="CHEBI:65315"/>
        <dbReference type="EC" id="5.4.99.12"/>
    </reaction>
</comment>
<dbReference type="EMBL" id="BJXX01000098">
    <property type="protein sequence ID" value="GEN34819.1"/>
    <property type="molecule type" value="Genomic_DNA"/>
</dbReference>
<evidence type="ECO:0000256" key="6">
    <source>
        <dbReference type="PIRSR" id="PIRSR001430-2"/>
    </source>
</evidence>
<dbReference type="AlphaFoldDB" id="A0A511V7P4"/>
<evidence type="ECO:0000259" key="8">
    <source>
        <dbReference type="Pfam" id="PF01416"/>
    </source>
</evidence>
<dbReference type="InterPro" id="IPR020095">
    <property type="entry name" value="PsdUridine_synth_TruA_C"/>
</dbReference>
<evidence type="ECO:0000256" key="4">
    <source>
        <dbReference type="HAMAP-Rule" id="MF_00171"/>
    </source>
</evidence>
<dbReference type="PIRSF" id="PIRSF001430">
    <property type="entry name" value="tRNA_psdUrid_synth"/>
    <property type="match status" value="1"/>
</dbReference>
<dbReference type="Pfam" id="PF01416">
    <property type="entry name" value="PseudoU_synth_1"/>
    <property type="match status" value="2"/>
</dbReference>
<sequence length="256" mass="29724">MEWRKIKLTFGYQGTAYYGFQRQTNGPSIQQEIEKVLERVLQHETTIVASGRTDSGVHAREQVAHFRTTSRIPADRLIPAMNTFLPDDIVVLNAEDVPMDFHARYDVVEKTYKYRILNQRVPDPFIRDWAYQVKAPLDVEKMRKAAGYFVGTHDFSSFCCVRTRVEDKVRTVYEVRIDVQKRDDFTPGQGVDIWLTFRGNGFLYNMVRMMTGALVEVGKGRWDVEYVKQLLDAKDSNVGKENAPPHGLYLWKVNYE</sequence>
<dbReference type="Proteomes" id="UP000321157">
    <property type="component" value="Unassembled WGS sequence"/>
</dbReference>
<comment type="subunit">
    <text evidence="4">Homodimer.</text>
</comment>
<evidence type="ECO:0000256" key="3">
    <source>
        <dbReference type="ARBA" id="ARBA00023235"/>
    </source>
</evidence>
<feature type="domain" description="Pseudouridine synthase I TruA alpha/beta" evidence="8">
    <location>
        <begin position="12"/>
        <end position="106"/>
    </location>
</feature>
<comment type="function">
    <text evidence="4">Formation of pseudouridine at positions 38, 39 and 40 in the anticodon stem and loop of transfer RNAs.</text>
</comment>
<comment type="caution">
    <text evidence="4">Lacks conserved residue(s) required for the propagation of feature annotation.</text>
</comment>
<reference evidence="9 10" key="1">
    <citation type="submission" date="2019-07" db="EMBL/GenBank/DDBJ databases">
        <title>Whole genome shotgun sequence of Aneurinibacillus danicus NBRC 102444.</title>
        <authorList>
            <person name="Hosoyama A."/>
            <person name="Uohara A."/>
            <person name="Ohji S."/>
            <person name="Ichikawa N."/>
        </authorList>
    </citation>
    <scope>NUCLEOTIDE SEQUENCE [LARGE SCALE GENOMIC DNA]</scope>
    <source>
        <strain evidence="9 10">NBRC 102444</strain>
    </source>
</reference>
<protein>
    <recommendedName>
        <fullName evidence="4">tRNA pseudouridine synthase A</fullName>
        <ecNumber evidence="4">5.4.99.12</ecNumber>
    </recommendedName>
    <alternativeName>
        <fullName evidence="4">tRNA pseudouridine(38-40) synthase</fullName>
    </alternativeName>
    <alternativeName>
        <fullName evidence="4">tRNA pseudouridylate synthase I</fullName>
    </alternativeName>
    <alternativeName>
        <fullName evidence="4">tRNA-uridine isomerase I</fullName>
    </alternativeName>
</protein>
<dbReference type="Gene3D" id="3.30.70.580">
    <property type="entry name" value="Pseudouridine synthase I, catalytic domain, N-terminal subdomain"/>
    <property type="match status" value="1"/>
</dbReference>
<dbReference type="GO" id="GO:0031119">
    <property type="term" value="P:tRNA pseudouridine synthesis"/>
    <property type="evidence" value="ECO:0007669"/>
    <property type="project" value="UniProtKB-UniRule"/>
</dbReference>
<name>A0A511V7P4_9BACL</name>
<dbReference type="PANTHER" id="PTHR11142">
    <property type="entry name" value="PSEUDOURIDYLATE SYNTHASE"/>
    <property type="match status" value="1"/>
</dbReference>
<dbReference type="InterPro" id="IPR001406">
    <property type="entry name" value="PsdUridine_synth_TruA"/>
</dbReference>
<evidence type="ECO:0000256" key="5">
    <source>
        <dbReference type="PIRSR" id="PIRSR001430-1"/>
    </source>
</evidence>
<evidence type="ECO:0000256" key="7">
    <source>
        <dbReference type="RuleBase" id="RU003792"/>
    </source>
</evidence>
<dbReference type="InterPro" id="IPR020097">
    <property type="entry name" value="PsdUridine_synth_TruA_a/b_dom"/>
</dbReference>
<dbReference type="PANTHER" id="PTHR11142:SF0">
    <property type="entry name" value="TRNA PSEUDOURIDINE SYNTHASE-LIKE 1"/>
    <property type="match status" value="1"/>
</dbReference>
<dbReference type="OrthoDB" id="9811823at2"/>
<dbReference type="SUPFAM" id="SSF55120">
    <property type="entry name" value="Pseudouridine synthase"/>
    <property type="match status" value="1"/>
</dbReference>
<dbReference type="Gene3D" id="3.30.70.660">
    <property type="entry name" value="Pseudouridine synthase I, catalytic domain, C-terminal subdomain"/>
    <property type="match status" value="1"/>
</dbReference>
<keyword evidence="3 4" id="KW-0413">Isomerase</keyword>
<dbReference type="HAMAP" id="MF_00171">
    <property type="entry name" value="TruA"/>
    <property type="match status" value="1"/>
</dbReference>
<feature type="domain" description="Pseudouridine synthase I TruA alpha/beta" evidence="8">
    <location>
        <begin position="145"/>
        <end position="256"/>
    </location>
</feature>
<comment type="caution">
    <text evidence="9">The sequence shown here is derived from an EMBL/GenBank/DDBJ whole genome shotgun (WGS) entry which is preliminary data.</text>
</comment>
<proteinExistence type="inferred from homology"/>
<comment type="similarity">
    <text evidence="1 4 7">Belongs to the tRNA pseudouridine synthase TruA family.</text>
</comment>
<dbReference type="RefSeq" id="WP_146810079.1">
    <property type="nucleotide sequence ID" value="NZ_BJXX01000098.1"/>
</dbReference>
<feature type="binding site" evidence="4 6">
    <location>
        <position position="112"/>
    </location>
    <ligand>
        <name>substrate</name>
    </ligand>
</feature>
<organism evidence="9 10">
    <name type="scientific">Aneurinibacillus danicus</name>
    <dbReference type="NCBI Taxonomy" id="267746"/>
    <lineage>
        <taxon>Bacteria</taxon>
        <taxon>Bacillati</taxon>
        <taxon>Bacillota</taxon>
        <taxon>Bacilli</taxon>
        <taxon>Bacillales</taxon>
        <taxon>Paenibacillaceae</taxon>
        <taxon>Aneurinibacillus group</taxon>
        <taxon>Aneurinibacillus</taxon>
    </lineage>
</organism>
<dbReference type="NCBIfam" id="TIGR00071">
    <property type="entry name" value="hisT_truA"/>
    <property type="match status" value="1"/>
</dbReference>
<dbReference type="EC" id="5.4.99.12" evidence="4"/>
<keyword evidence="2 4" id="KW-0819">tRNA processing</keyword>
<feature type="active site" description="Nucleophile" evidence="4 5">
    <location>
        <position position="54"/>
    </location>
</feature>
<gene>
    <name evidence="9" type="primary">truA1</name>
    <name evidence="4" type="synonym">truA</name>
    <name evidence="9" type="ORF">ADA01nite_22790</name>
</gene>
<dbReference type="InterPro" id="IPR020094">
    <property type="entry name" value="TruA/RsuA/RluB/E/F_N"/>
</dbReference>
<evidence type="ECO:0000313" key="9">
    <source>
        <dbReference type="EMBL" id="GEN34819.1"/>
    </source>
</evidence>
<evidence type="ECO:0000313" key="10">
    <source>
        <dbReference type="Proteomes" id="UP000321157"/>
    </source>
</evidence>
<dbReference type="GO" id="GO:0160147">
    <property type="term" value="F:tRNA pseudouridine(38-40) synthase activity"/>
    <property type="evidence" value="ECO:0007669"/>
    <property type="project" value="UniProtKB-EC"/>
</dbReference>
<keyword evidence="10" id="KW-1185">Reference proteome</keyword>
<dbReference type="GO" id="GO:0003723">
    <property type="term" value="F:RNA binding"/>
    <property type="evidence" value="ECO:0007669"/>
    <property type="project" value="InterPro"/>
</dbReference>